<dbReference type="EMBL" id="CAICTM010000004">
    <property type="protein sequence ID" value="CAB9496403.1"/>
    <property type="molecule type" value="Genomic_DNA"/>
</dbReference>
<dbReference type="PANTHER" id="PTHR10361">
    <property type="entry name" value="SODIUM-BILE ACID COTRANSPORTER"/>
    <property type="match status" value="1"/>
</dbReference>
<keyword evidence="9" id="KW-1185">Reference proteome</keyword>
<feature type="region of interest" description="Disordered" evidence="6">
    <location>
        <begin position="400"/>
        <end position="449"/>
    </location>
</feature>
<accession>A0A9N8GZJ2</accession>
<reference evidence="8" key="1">
    <citation type="submission" date="2020-06" db="EMBL/GenBank/DDBJ databases">
        <authorList>
            <consortium name="Plant Systems Biology data submission"/>
        </authorList>
    </citation>
    <scope>NUCLEOTIDE SEQUENCE</scope>
    <source>
        <strain evidence="8">D6</strain>
    </source>
</reference>
<feature type="compositionally biased region" description="Polar residues" evidence="6">
    <location>
        <begin position="535"/>
        <end position="545"/>
    </location>
</feature>
<dbReference type="InterPro" id="IPR002657">
    <property type="entry name" value="BilAc:Na_symport/Acr3"/>
</dbReference>
<evidence type="ECO:0000256" key="7">
    <source>
        <dbReference type="SAM" id="Phobius"/>
    </source>
</evidence>
<dbReference type="PANTHER" id="PTHR10361:SF28">
    <property type="entry name" value="P3 PROTEIN-RELATED"/>
    <property type="match status" value="1"/>
</dbReference>
<feature type="transmembrane region" description="Helical" evidence="7">
    <location>
        <begin position="134"/>
        <end position="154"/>
    </location>
</feature>
<keyword evidence="5 7" id="KW-0472">Membrane</keyword>
<comment type="similarity">
    <text evidence="2">Belongs to the bile acid:sodium symporter (BASS) (TC 2.A.28) family.</text>
</comment>
<name>A0A9N8GZJ2_9STRA</name>
<gene>
    <name evidence="8" type="ORF">SEMRO_4_G003780.1</name>
</gene>
<dbReference type="GO" id="GO:0016020">
    <property type="term" value="C:membrane"/>
    <property type="evidence" value="ECO:0007669"/>
    <property type="project" value="UniProtKB-SubCell"/>
</dbReference>
<feature type="transmembrane region" description="Helical" evidence="7">
    <location>
        <begin position="175"/>
        <end position="192"/>
    </location>
</feature>
<feature type="transmembrane region" description="Helical" evidence="7">
    <location>
        <begin position="273"/>
        <end position="294"/>
    </location>
</feature>
<dbReference type="InterPro" id="IPR038770">
    <property type="entry name" value="Na+/solute_symporter_sf"/>
</dbReference>
<keyword evidence="4 7" id="KW-1133">Transmembrane helix</keyword>
<dbReference type="Pfam" id="PF01758">
    <property type="entry name" value="SBF"/>
    <property type="match status" value="1"/>
</dbReference>
<dbReference type="Gene3D" id="1.20.1530.20">
    <property type="match status" value="1"/>
</dbReference>
<dbReference type="Proteomes" id="UP001153069">
    <property type="component" value="Unassembled WGS sequence"/>
</dbReference>
<evidence type="ECO:0000313" key="8">
    <source>
        <dbReference type="EMBL" id="CAB9496403.1"/>
    </source>
</evidence>
<evidence type="ECO:0000256" key="3">
    <source>
        <dbReference type="ARBA" id="ARBA00022692"/>
    </source>
</evidence>
<evidence type="ECO:0000256" key="4">
    <source>
        <dbReference type="ARBA" id="ARBA00022989"/>
    </source>
</evidence>
<keyword evidence="3 7" id="KW-0812">Transmembrane</keyword>
<feature type="transmembrane region" description="Helical" evidence="7">
    <location>
        <begin position="6"/>
        <end position="26"/>
    </location>
</feature>
<evidence type="ECO:0000313" key="9">
    <source>
        <dbReference type="Proteomes" id="UP001153069"/>
    </source>
</evidence>
<feature type="transmembrane region" description="Helical" evidence="7">
    <location>
        <begin position="94"/>
        <end position="114"/>
    </location>
</feature>
<protein>
    <submittedName>
        <fullName evidence="8">Ileal sodium/bile acid cotransporter</fullName>
    </submittedName>
</protein>
<evidence type="ECO:0000256" key="6">
    <source>
        <dbReference type="SAM" id="MobiDB-lite"/>
    </source>
</evidence>
<feature type="transmembrane region" description="Helical" evidence="7">
    <location>
        <begin position="236"/>
        <end position="258"/>
    </location>
</feature>
<dbReference type="InterPro" id="IPR004710">
    <property type="entry name" value="Bilac:Na_transpt"/>
</dbReference>
<evidence type="ECO:0000256" key="1">
    <source>
        <dbReference type="ARBA" id="ARBA00004141"/>
    </source>
</evidence>
<proteinExistence type="inferred from homology"/>
<evidence type="ECO:0000256" key="5">
    <source>
        <dbReference type="ARBA" id="ARBA00023136"/>
    </source>
</evidence>
<organism evidence="8 9">
    <name type="scientific">Seminavis robusta</name>
    <dbReference type="NCBI Taxonomy" id="568900"/>
    <lineage>
        <taxon>Eukaryota</taxon>
        <taxon>Sar</taxon>
        <taxon>Stramenopiles</taxon>
        <taxon>Ochrophyta</taxon>
        <taxon>Bacillariophyta</taxon>
        <taxon>Bacillariophyceae</taxon>
        <taxon>Bacillariophycidae</taxon>
        <taxon>Naviculales</taxon>
        <taxon>Naviculaceae</taxon>
        <taxon>Seminavis</taxon>
    </lineage>
</organism>
<comment type="caution">
    <text evidence="8">The sequence shown here is derived from an EMBL/GenBank/DDBJ whole genome shotgun (WGS) entry which is preliminary data.</text>
</comment>
<feature type="transmembrane region" description="Helical" evidence="7">
    <location>
        <begin position="63"/>
        <end position="82"/>
    </location>
</feature>
<comment type="subcellular location">
    <subcellularLocation>
        <location evidence="1">Membrane</location>
        <topology evidence="1">Multi-pass membrane protein</topology>
    </subcellularLocation>
</comment>
<feature type="transmembrane region" description="Helical" evidence="7">
    <location>
        <begin position="204"/>
        <end position="224"/>
    </location>
</feature>
<sequence length="554" mass="59518">MGTLTEVFSNFLLFFLVFGMSATVDIDKLRKQLSNRHALLTGVSLQFLILPFVGFLIVKIFGFPAPVGITLLVVTSSPGGSYSNWWCSLFNAELALSVTMTALSTCLAVIMLPVNLVIYASGSYSSAVVKSLDWYALFMSIFVVIGGISSGLFCSAYYKDNPEKSHQMHKLANRFGNVAGLALITYSITVSSSDHKAALWDQDWTFFVGIATPALVGIVTATFLATRFDLEKPERVAVAVESSYQNTALATSVAVVMFDGNEDDLATAISVPLYYGMVEAVMLAIYCLICWKLGWTKAPSDEKLCVVLATSYEVENQEAEEQADSIGVVLGDICHSENNSDLEKADVVTPSKPPLIFVAHADKIDDEVGGDGPVVLRKADGAIVAESDCLSTREREDMMLQEGNSSCKKRLSFRSHEPLSPGGSSDSDGGDQDMDGSNGRDVKAKQTGRLGKTISFVKARATGYRRAPIPNGDGDVDDCDIPPQREPPTAIPESGELPHREALCENRVRSLSEGSPQGTDDDPGDPQVAVAADLSQVQEEASTDATPAEGKTID</sequence>
<dbReference type="AlphaFoldDB" id="A0A9N8GZJ2"/>
<feature type="region of interest" description="Disordered" evidence="6">
    <location>
        <begin position="465"/>
        <end position="554"/>
    </location>
</feature>
<dbReference type="OrthoDB" id="203097at2759"/>
<evidence type="ECO:0000256" key="2">
    <source>
        <dbReference type="ARBA" id="ARBA00006528"/>
    </source>
</evidence>
<feature type="compositionally biased region" description="Basic and acidic residues" evidence="6">
    <location>
        <begin position="496"/>
        <end position="510"/>
    </location>
</feature>